<keyword evidence="1" id="KW-0067">ATP-binding</keyword>
<gene>
    <name evidence="3" type="ORF">Tco_1067763</name>
</gene>
<evidence type="ECO:0000256" key="1">
    <source>
        <dbReference type="RuleBase" id="RU363044"/>
    </source>
</evidence>
<keyword evidence="1" id="KW-0227">DNA damage</keyword>
<comment type="caution">
    <text evidence="3">The sequence shown here is derived from an EMBL/GenBank/DDBJ whole genome shotgun (WGS) entry which is preliminary data.</text>
</comment>
<dbReference type="PANTHER" id="PTHR10492">
    <property type="match status" value="1"/>
</dbReference>
<comment type="similarity">
    <text evidence="1">Belongs to the helicase family.</text>
</comment>
<keyword evidence="1" id="KW-0233">DNA recombination</keyword>
<dbReference type="EC" id="5.6.2.3" evidence="1"/>
<accession>A0ABQ5HDT2</accession>
<dbReference type="EMBL" id="BQNB010019508">
    <property type="protein sequence ID" value="GJT86046.1"/>
    <property type="molecule type" value="Genomic_DNA"/>
</dbReference>
<proteinExistence type="inferred from homology"/>
<comment type="catalytic activity">
    <reaction evidence="1">
        <text>ATP + H2O = ADP + phosphate + H(+)</text>
        <dbReference type="Rhea" id="RHEA:13065"/>
        <dbReference type="ChEBI" id="CHEBI:15377"/>
        <dbReference type="ChEBI" id="CHEBI:15378"/>
        <dbReference type="ChEBI" id="CHEBI:30616"/>
        <dbReference type="ChEBI" id="CHEBI:43474"/>
        <dbReference type="ChEBI" id="CHEBI:456216"/>
        <dbReference type="EC" id="5.6.2.3"/>
    </reaction>
</comment>
<dbReference type="PANTHER" id="PTHR10492:SF90">
    <property type="entry name" value="ATP-DEPENDENT DNA HELICASE"/>
    <property type="match status" value="1"/>
</dbReference>
<dbReference type="InterPro" id="IPR027417">
    <property type="entry name" value="P-loop_NTPase"/>
</dbReference>
<keyword evidence="4" id="KW-1185">Reference proteome</keyword>
<evidence type="ECO:0000313" key="3">
    <source>
        <dbReference type="EMBL" id="GJT86046.1"/>
    </source>
</evidence>
<comment type="cofactor">
    <cofactor evidence="1">
        <name>Mg(2+)</name>
        <dbReference type="ChEBI" id="CHEBI:18420"/>
    </cofactor>
</comment>
<dbReference type="SUPFAM" id="SSF52540">
    <property type="entry name" value="P-loop containing nucleoside triphosphate hydrolases"/>
    <property type="match status" value="1"/>
</dbReference>
<name>A0ABQ5HDT2_9ASTR</name>
<dbReference type="Proteomes" id="UP001151760">
    <property type="component" value="Unassembled WGS sequence"/>
</dbReference>
<reference evidence="3" key="1">
    <citation type="journal article" date="2022" name="Int. J. Mol. Sci.">
        <title>Draft Genome of Tanacetum Coccineum: Genomic Comparison of Closely Related Tanacetum-Family Plants.</title>
        <authorList>
            <person name="Yamashiro T."/>
            <person name="Shiraishi A."/>
            <person name="Nakayama K."/>
            <person name="Satake H."/>
        </authorList>
    </citation>
    <scope>NUCLEOTIDE SEQUENCE</scope>
</reference>
<reference evidence="3" key="2">
    <citation type="submission" date="2022-01" db="EMBL/GenBank/DDBJ databases">
        <authorList>
            <person name="Yamashiro T."/>
            <person name="Shiraishi A."/>
            <person name="Satake H."/>
            <person name="Nakayama K."/>
        </authorList>
    </citation>
    <scope>NUCLEOTIDE SEQUENCE</scope>
</reference>
<dbReference type="InterPro" id="IPR010285">
    <property type="entry name" value="DNA_helicase_pif1-like_DEAD"/>
</dbReference>
<keyword evidence="1" id="KW-0378">Hydrolase</keyword>
<dbReference type="Gene3D" id="3.40.50.300">
    <property type="entry name" value="P-loop containing nucleotide triphosphate hydrolases"/>
    <property type="match status" value="1"/>
</dbReference>
<evidence type="ECO:0000259" key="2">
    <source>
        <dbReference type="Pfam" id="PF05970"/>
    </source>
</evidence>
<protein>
    <recommendedName>
        <fullName evidence="1">ATP-dependent DNA helicase</fullName>
        <ecNumber evidence="1">5.6.2.3</ecNumber>
    </recommendedName>
</protein>
<keyword evidence="1" id="KW-0547">Nucleotide-binding</keyword>
<keyword evidence="1" id="KW-0347">Helicase</keyword>
<sequence length="168" mass="19712">MTVNNRLYATFKEACFAYGLLNDNKEWTKALSEASLWALGPQLNFFIAPPSRQDRSYQEVQLIIWDEAPMTQRYAFKALDITLTDILGFKNMEKRNQIFRDMTVLLAGDFRQILPVIPKAKRLEIVQACINRSEQWNYYKVFTLTHNMRVNEYCANGEIDTSKQEFNH</sequence>
<dbReference type="Pfam" id="PF05970">
    <property type="entry name" value="PIF1"/>
    <property type="match status" value="1"/>
</dbReference>
<feature type="domain" description="DNA helicase Pif1-like DEAD-box helicase" evidence="2">
    <location>
        <begin position="47"/>
        <end position="166"/>
    </location>
</feature>
<keyword evidence="1" id="KW-0234">DNA repair</keyword>
<organism evidence="3 4">
    <name type="scientific">Tanacetum coccineum</name>
    <dbReference type="NCBI Taxonomy" id="301880"/>
    <lineage>
        <taxon>Eukaryota</taxon>
        <taxon>Viridiplantae</taxon>
        <taxon>Streptophyta</taxon>
        <taxon>Embryophyta</taxon>
        <taxon>Tracheophyta</taxon>
        <taxon>Spermatophyta</taxon>
        <taxon>Magnoliopsida</taxon>
        <taxon>eudicotyledons</taxon>
        <taxon>Gunneridae</taxon>
        <taxon>Pentapetalae</taxon>
        <taxon>asterids</taxon>
        <taxon>campanulids</taxon>
        <taxon>Asterales</taxon>
        <taxon>Asteraceae</taxon>
        <taxon>Asteroideae</taxon>
        <taxon>Anthemideae</taxon>
        <taxon>Anthemidinae</taxon>
        <taxon>Tanacetum</taxon>
    </lineage>
</organism>
<evidence type="ECO:0000313" key="4">
    <source>
        <dbReference type="Proteomes" id="UP001151760"/>
    </source>
</evidence>